<evidence type="ECO:0000313" key="2">
    <source>
        <dbReference type="EMBL" id="QOR45726.1"/>
    </source>
</evidence>
<dbReference type="InterPro" id="IPR050490">
    <property type="entry name" value="Bact_solute-bd_prot1"/>
</dbReference>
<evidence type="ECO:0000313" key="3">
    <source>
        <dbReference type="Proteomes" id="UP000595053"/>
    </source>
</evidence>
<accession>A0A7M1QV37</accession>
<proteinExistence type="predicted"/>
<dbReference type="Pfam" id="PF01547">
    <property type="entry name" value="SBP_bac_1"/>
    <property type="match status" value="1"/>
</dbReference>
<dbReference type="AlphaFoldDB" id="A0A7M1QV37"/>
<feature type="chain" id="PRO_5038466999" evidence="1">
    <location>
        <begin position="22"/>
        <end position="443"/>
    </location>
</feature>
<feature type="signal peptide" evidence="1">
    <location>
        <begin position="1"/>
        <end position="21"/>
    </location>
</feature>
<dbReference type="Proteomes" id="UP000595053">
    <property type="component" value="Chromosome"/>
</dbReference>
<name>A0A7M1QV37_9ACTO</name>
<gene>
    <name evidence="2" type="ORF">INS88_00355</name>
</gene>
<sequence>MKTKQLIATAGVFALALSACSDPGTGKNADTKSGDTGSSEVAKWPEATAKLDGTTLKIWAAQSSNKIPAGVAKEFEKATGAKVEIVTIPDGYEQNVLTKVATGDKPDLAMWQPTASMLLPINAKENLLPLDGAPWESKYADGVLDYGGTLDGKRYAAFVSAPSTMGVWYNKEVFDKQGAKIPKNFDELLTLARNLKAKGQTPLNEMGGEWWASQWTVQVLVGDASKDGLWDKVNKNEDGFTGTALQGAIDKYASMIEEGLYNEDIKTGTFDQQARALLDGKAAMAIATNSLLSNMSSLTDAKTLNDKIGFFPISEKGNRATNHPEQTNAVVAFKTGDEKREAAARQFLTFWLTKGYQSFIDSQNTVSIMKDGKTPQAVPQAAIEANEALKGSVGSMQAQAIANPDLAKNLGDMIAGTKTPVQVGEATQAQFVELARAMGAKGF</sequence>
<dbReference type="InterPro" id="IPR006059">
    <property type="entry name" value="SBP"/>
</dbReference>
<evidence type="ECO:0000256" key="1">
    <source>
        <dbReference type="SAM" id="SignalP"/>
    </source>
</evidence>
<dbReference type="SUPFAM" id="SSF53850">
    <property type="entry name" value="Periplasmic binding protein-like II"/>
    <property type="match status" value="1"/>
</dbReference>
<reference evidence="2 3" key="1">
    <citation type="submission" date="2020-10" db="EMBL/GenBank/DDBJ databases">
        <title>Trueperella pecoris sp. nov. isolated from bovine and porcine specimens.</title>
        <authorList>
            <person name="Schoenecker L."/>
            <person name="Schnydrig P."/>
            <person name="Brodard I."/>
            <person name="Thomann A."/>
            <person name="Hemphill A."/>
            <person name="Rodriguez-Campos S."/>
            <person name="Perreten V."/>
            <person name="Jores J."/>
            <person name="Kittl S."/>
        </authorList>
    </citation>
    <scope>NUCLEOTIDE SEQUENCE [LARGE SCALE GENOMIC DNA]</scope>
    <source>
        <strain evidence="2 3">15A0121</strain>
    </source>
</reference>
<keyword evidence="3" id="KW-1185">Reference proteome</keyword>
<dbReference type="Gene3D" id="3.40.190.10">
    <property type="entry name" value="Periplasmic binding protein-like II"/>
    <property type="match status" value="2"/>
</dbReference>
<dbReference type="RefSeq" id="WP_197551225.1">
    <property type="nucleotide sequence ID" value="NZ_CP063213.1"/>
</dbReference>
<organism evidence="2 3">
    <name type="scientific">Trueperella pecoris</name>
    <dbReference type="NCBI Taxonomy" id="2733571"/>
    <lineage>
        <taxon>Bacteria</taxon>
        <taxon>Bacillati</taxon>
        <taxon>Actinomycetota</taxon>
        <taxon>Actinomycetes</taxon>
        <taxon>Actinomycetales</taxon>
        <taxon>Actinomycetaceae</taxon>
        <taxon>Trueperella</taxon>
    </lineage>
</organism>
<dbReference type="EMBL" id="CP063213">
    <property type="protein sequence ID" value="QOR45726.1"/>
    <property type="molecule type" value="Genomic_DNA"/>
</dbReference>
<keyword evidence="1" id="KW-0732">Signal</keyword>
<dbReference type="PROSITE" id="PS51257">
    <property type="entry name" value="PROKAR_LIPOPROTEIN"/>
    <property type="match status" value="1"/>
</dbReference>
<dbReference type="PANTHER" id="PTHR43649">
    <property type="entry name" value="ARABINOSE-BINDING PROTEIN-RELATED"/>
    <property type="match status" value="1"/>
</dbReference>
<protein>
    <submittedName>
        <fullName evidence="2">Carbohydrate ABC transporter substrate-binding protein</fullName>
    </submittedName>
</protein>